<evidence type="ECO:0000256" key="1">
    <source>
        <dbReference type="SAM" id="MobiDB-lite"/>
    </source>
</evidence>
<dbReference type="EMBL" id="CM001219">
    <property type="protein sequence ID" value="AES70469.1"/>
    <property type="molecule type" value="Genomic_DNA"/>
</dbReference>
<reference evidence="3" key="3">
    <citation type="submission" date="2015-04" db="UniProtKB">
        <authorList>
            <consortium name="EnsemblPlants"/>
        </authorList>
    </citation>
    <scope>IDENTIFICATION</scope>
    <source>
        <strain evidence="3">cv. Jemalong A17</strain>
    </source>
</reference>
<feature type="compositionally biased region" description="Polar residues" evidence="1">
    <location>
        <begin position="67"/>
        <end position="86"/>
    </location>
</feature>
<proteinExistence type="predicted"/>
<sequence length="86" mass="9795">MGLPKYEYFQPTLTISTLIENDVSMPRDSTNNGPPQNYPPQQNYGQSSHIPPQQNIGQQQPNIRFDSASQHYPPQQSYDQASQDKD</sequence>
<dbReference type="HOGENOM" id="CLU_2501314_0_0_1"/>
<reference evidence="2 4" key="2">
    <citation type="journal article" date="2014" name="BMC Genomics">
        <title>An improved genome release (version Mt4.0) for the model legume Medicago truncatula.</title>
        <authorList>
            <person name="Tang H."/>
            <person name="Krishnakumar V."/>
            <person name="Bidwell S."/>
            <person name="Rosen B."/>
            <person name="Chan A."/>
            <person name="Zhou S."/>
            <person name="Gentzbittel L."/>
            <person name="Childs K.L."/>
            <person name="Yandell M."/>
            <person name="Gundlach H."/>
            <person name="Mayer K.F."/>
            <person name="Schwartz D.C."/>
            <person name="Town C.D."/>
        </authorList>
    </citation>
    <scope>GENOME REANNOTATION</scope>
    <source>
        <strain evidence="3 4">cv. Jemalong A17</strain>
    </source>
</reference>
<protein>
    <submittedName>
        <fullName evidence="2 3">Uncharacterized protein</fullName>
    </submittedName>
</protein>
<dbReference type="Proteomes" id="UP000002051">
    <property type="component" value="Chromosome 3"/>
</dbReference>
<reference evidence="2 4" key="1">
    <citation type="journal article" date="2011" name="Nature">
        <title>The Medicago genome provides insight into the evolution of rhizobial symbioses.</title>
        <authorList>
            <person name="Young N.D."/>
            <person name="Debelle F."/>
            <person name="Oldroyd G.E."/>
            <person name="Geurts R."/>
            <person name="Cannon S.B."/>
            <person name="Udvardi M.K."/>
            <person name="Benedito V.A."/>
            <person name="Mayer K.F."/>
            <person name="Gouzy J."/>
            <person name="Schoof H."/>
            <person name="Van de Peer Y."/>
            <person name="Proost S."/>
            <person name="Cook D.R."/>
            <person name="Meyers B.C."/>
            <person name="Spannagl M."/>
            <person name="Cheung F."/>
            <person name="De Mita S."/>
            <person name="Krishnakumar V."/>
            <person name="Gundlach H."/>
            <person name="Zhou S."/>
            <person name="Mudge J."/>
            <person name="Bharti A.K."/>
            <person name="Murray J.D."/>
            <person name="Naoumkina M.A."/>
            <person name="Rosen B."/>
            <person name="Silverstein K.A."/>
            <person name="Tang H."/>
            <person name="Rombauts S."/>
            <person name="Zhao P.X."/>
            <person name="Zhou P."/>
            <person name="Barbe V."/>
            <person name="Bardou P."/>
            <person name="Bechner M."/>
            <person name="Bellec A."/>
            <person name="Berger A."/>
            <person name="Berges H."/>
            <person name="Bidwell S."/>
            <person name="Bisseling T."/>
            <person name="Choisne N."/>
            <person name="Couloux A."/>
            <person name="Denny R."/>
            <person name="Deshpande S."/>
            <person name="Dai X."/>
            <person name="Doyle J.J."/>
            <person name="Dudez A.M."/>
            <person name="Farmer A.D."/>
            <person name="Fouteau S."/>
            <person name="Franken C."/>
            <person name="Gibelin C."/>
            <person name="Gish J."/>
            <person name="Goldstein S."/>
            <person name="Gonzalez A.J."/>
            <person name="Green P.J."/>
            <person name="Hallab A."/>
            <person name="Hartog M."/>
            <person name="Hua A."/>
            <person name="Humphray S.J."/>
            <person name="Jeong D.H."/>
            <person name="Jing Y."/>
            <person name="Jocker A."/>
            <person name="Kenton S.M."/>
            <person name="Kim D.J."/>
            <person name="Klee K."/>
            <person name="Lai H."/>
            <person name="Lang C."/>
            <person name="Lin S."/>
            <person name="Macmil S.L."/>
            <person name="Magdelenat G."/>
            <person name="Matthews L."/>
            <person name="McCorrison J."/>
            <person name="Monaghan E.L."/>
            <person name="Mun J.H."/>
            <person name="Najar F.Z."/>
            <person name="Nicholson C."/>
            <person name="Noirot C."/>
            <person name="O'Bleness M."/>
            <person name="Paule C.R."/>
            <person name="Poulain J."/>
            <person name="Prion F."/>
            <person name="Qin B."/>
            <person name="Qu C."/>
            <person name="Retzel E.F."/>
            <person name="Riddle C."/>
            <person name="Sallet E."/>
            <person name="Samain S."/>
            <person name="Samson N."/>
            <person name="Sanders I."/>
            <person name="Saurat O."/>
            <person name="Scarpelli C."/>
            <person name="Schiex T."/>
            <person name="Segurens B."/>
            <person name="Severin A.J."/>
            <person name="Sherrier D.J."/>
            <person name="Shi R."/>
            <person name="Sims S."/>
            <person name="Singer S.R."/>
            <person name="Sinharoy S."/>
            <person name="Sterck L."/>
            <person name="Viollet A."/>
            <person name="Wang B.B."/>
            <person name="Wang K."/>
            <person name="Wang M."/>
            <person name="Wang X."/>
            <person name="Warfsmann J."/>
            <person name="Weissenbach J."/>
            <person name="White D.D."/>
            <person name="White J.D."/>
            <person name="Wiley G.B."/>
            <person name="Wincker P."/>
            <person name="Xing Y."/>
            <person name="Yang L."/>
            <person name="Yao Z."/>
            <person name="Ying F."/>
            <person name="Zhai J."/>
            <person name="Zhou L."/>
            <person name="Zuber A."/>
            <person name="Denarie J."/>
            <person name="Dixon R.A."/>
            <person name="May G.D."/>
            <person name="Schwartz D.C."/>
            <person name="Rogers J."/>
            <person name="Quetier F."/>
            <person name="Town C.D."/>
            <person name="Roe B.A."/>
        </authorList>
    </citation>
    <scope>NUCLEOTIDE SEQUENCE [LARGE SCALE GENOMIC DNA]</scope>
    <source>
        <strain evidence="2">A17</strain>
        <strain evidence="3 4">cv. Jemalong A17</strain>
    </source>
</reference>
<accession>G7J1F6</accession>
<dbReference type="AlphaFoldDB" id="G7J1F6"/>
<name>G7J1F6_MEDTR</name>
<dbReference type="PaxDb" id="3880-AES70469"/>
<evidence type="ECO:0000313" key="3">
    <source>
        <dbReference type="EnsemblPlants" id="AES70469"/>
    </source>
</evidence>
<evidence type="ECO:0000313" key="2">
    <source>
        <dbReference type="EMBL" id="AES70469.1"/>
    </source>
</evidence>
<dbReference type="EnsemblPlants" id="AES70469">
    <property type="protein sequence ID" value="AES70469"/>
    <property type="gene ID" value="MTR_3g055620"/>
</dbReference>
<feature type="compositionally biased region" description="Low complexity" evidence="1">
    <location>
        <begin position="31"/>
        <end position="63"/>
    </location>
</feature>
<evidence type="ECO:0000313" key="4">
    <source>
        <dbReference type="Proteomes" id="UP000002051"/>
    </source>
</evidence>
<feature type="region of interest" description="Disordered" evidence="1">
    <location>
        <begin position="21"/>
        <end position="86"/>
    </location>
</feature>
<keyword evidence="4" id="KW-1185">Reference proteome</keyword>
<gene>
    <name evidence="2" type="ordered locus">MTR_3g055620</name>
</gene>
<organism evidence="2 4">
    <name type="scientific">Medicago truncatula</name>
    <name type="common">Barrel medic</name>
    <name type="synonym">Medicago tribuloides</name>
    <dbReference type="NCBI Taxonomy" id="3880"/>
    <lineage>
        <taxon>Eukaryota</taxon>
        <taxon>Viridiplantae</taxon>
        <taxon>Streptophyta</taxon>
        <taxon>Embryophyta</taxon>
        <taxon>Tracheophyta</taxon>
        <taxon>Spermatophyta</taxon>
        <taxon>Magnoliopsida</taxon>
        <taxon>eudicotyledons</taxon>
        <taxon>Gunneridae</taxon>
        <taxon>Pentapetalae</taxon>
        <taxon>rosids</taxon>
        <taxon>fabids</taxon>
        <taxon>Fabales</taxon>
        <taxon>Fabaceae</taxon>
        <taxon>Papilionoideae</taxon>
        <taxon>50 kb inversion clade</taxon>
        <taxon>NPAAA clade</taxon>
        <taxon>Hologalegina</taxon>
        <taxon>IRL clade</taxon>
        <taxon>Trifolieae</taxon>
        <taxon>Medicago</taxon>
    </lineage>
</organism>